<evidence type="ECO:0000256" key="8">
    <source>
        <dbReference type="ARBA" id="ARBA00022679"/>
    </source>
</evidence>
<keyword evidence="21" id="KW-1185">Reference proteome</keyword>
<dbReference type="PANTHER" id="PTHR12039:SF0">
    <property type="entry name" value="NICOTINAMIDE-NUCLEOTIDE ADENYLYLTRANSFERASE"/>
    <property type="match status" value="1"/>
</dbReference>
<keyword evidence="11 17" id="KW-0067">ATP-binding</keyword>
<evidence type="ECO:0000256" key="16">
    <source>
        <dbReference type="ARBA" id="ARBA00093425"/>
    </source>
</evidence>
<dbReference type="EC" id="2.7.7.18" evidence="17"/>
<dbReference type="OrthoDB" id="422187at2759"/>
<dbReference type="EC" id="2.7.7.1" evidence="17"/>
<dbReference type="GO" id="GO:0005524">
    <property type="term" value="F:ATP binding"/>
    <property type="evidence" value="ECO:0007669"/>
    <property type="project" value="UniProtKB-KW"/>
</dbReference>
<dbReference type="PANTHER" id="PTHR12039">
    <property type="entry name" value="NICOTINAMIDE MONONUCLEOTIDE ADENYLYLTRANSFERASE"/>
    <property type="match status" value="1"/>
</dbReference>
<evidence type="ECO:0000256" key="6">
    <source>
        <dbReference type="ARBA" id="ARBA00011881"/>
    </source>
</evidence>
<evidence type="ECO:0000313" key="21">
    <source>
        <dbReference type="Proteomes" id="UP000504638"/>
    </source>
</evidence>
<evidence type="ECO:0000256" key="17">
    <source>
        <dbReference type="RuleBase" id="RU362021"/>
    </source>
</evidence>
<dbReference type="InterPro" id="IPR014729">
    <property type="entry name" value="Rossmann-like_a/b/a_fold"/>
</dbReference>
<protein>
    <recommendedName>
        <fullName evidence="17">Nicotinamide-nucleotide adenylyltransferase</fullName>
        <ecNumber evidence="17">2.7.7.1</ecNumber>
        <ecNumber evidence="17">2.7.7.18</ecNumber>
    </recommendedName>
</protein>
<evidence type="ECO:0000256" key="15">
    <source>
        <dbReference type="ARBA" id="ARBA00049001"/>
    </source>
</evidence>
<dbReference type="UniPathway" id="UPA00253">
    <property type="reaction ID" value="UER00332"/>
</dbReference>
<comment type="cofactor">
    <cofactor evidence="1">
        <name>Mg(2+)</name>
        <dbReference type="ChEBI" id="CHEBI:18420"/>
    </cofactor>
</comment>
<evidence type="ECO:0000256" key="18">
    <source>
        <dbReference type="SAM" id="MobiDB-lite"/>
    </source>
</evidence>
<accession>A0A6G1FVR7</accession>
<keyword evidence="10 17" id="KW-0547">Nucleotide-binding</keyword>
<dbReference type="GO" id="GO:0000309">
    <property type="term" value="F:nicotinamide-nucleotide adenylyltransferase activity"/>
    <property type="evidence" value="ECO:0007669"/>
    <property type="project" value="UniProtKB-EC"/>
</dbReference>
<keyword evidence="12 17" id="KW-0520">NAD</keyword>
<evidence type="ECO:0000256" key="1">
    <source>
        <dbReference type="ARBA" id="ARBA00001946"/>
    </source>
</evidence>
<comment type="catalytic activity">
    <reaction evidence="15 17">
        <text>beta-nicotinamide D-ribonucleotide + ATP + H(+) = diphosphate + NAD(+)</text>
        <dbReference type="Rhea" id="RHEA:21360"/>
        <dbReference type="ChEBI" id="CHEBI:14649"/>
        <dbReference type="ChEBI" id="CHEBI:15378"/>
        <dbReference type="ChEBI" id="CHEBI:30616"/>
        <dbReference type="ChEBI" id="CHEBI:33019"/>
        <dbReference type="ChEBI" id="CHEBI:57540"/>
        <dbReference type="EC" id="2.7.7.1"/>
    </reaction>
</comment>
<comment type="pathway">
    <text evidence="4">Cofactor biosynthesis; NAD(+) biosynthesis; deamido-NAD(+) from nicotinate D-ribonucleotide: step 1/1.</text>
</comment>
<dbReference type="GO" id="GO:0005759">
    <property type="term" value="C:mitochondrial matrix"/>
    <property type="evidence" value="ECO:0007669"/>
    <property type="project" value="UniProtKB-ARBA"/>
</dbReference>
<dbReference type="CDD" id="cd09286">
    <property type="entry name" value="NMNAT_Eukarya"/>
    <property type="match status" value="1"/>
</dbReference>
<dbReference type="InterPro" id="IPR004821">
    <property type="entry name" value="Cyt_trans-like"/>
</dbReference>
<keyword evidence="7 17" id="KW-0662">Pyridine nucleotide biosynthesis</keyword>
<dbReference type="FunFam" id="3.40.50.620:FF:000221">
    <property type="entry name" value="Nicotinamide/nicotinic acid mononucleotide adenylyltransferase 3"/>
    <property type="match status" value="1"/>
</dbReference>
<keyword evidence="8 17" id="KW-0808">Transferase</keyword>
<evidence type="ECO:0000256" key="4">
    <source>
        <dbReference type="ARBA" id="ARBA00005019"/>
    </source>
</evidence>
<feature type="domain" description="Cytidyltransferase-like" evidence="19">
    <location>
        <begin position="61"/>
        <end position="254"/>
    </location>
</feature>
<evidence type="ECO:0000256" key="10">
    <source>
        <dbReference type="ARBA" id="ARBA00022741"/>
    </source>
</evidence>
<dbReference type="InterPro" id="IPR005248">
    <property type="entry name" value="NadD/NMNAT"/>
</dbReference>
<dbReference type="Pfam" id="PF01467">
    <property type="entry name" value="CTP_transf_like"/>
    <property type="match status" value="1"/>
</dbReference>
<evidence type="ECO:0000259" key="19">
    <source>
        <dbReference type="Pfam" id="PF01467"/>
    </source>
</evidence>
<sequence length="297" mass="33155">MTHSPRAGDEVAAQAPPPVLAMDGDELDGYSFPKNKFISMKHAAKRDSRHRSQDKVPLVLVACGSFSPITFLHLRLFELAKDWTKYPRTEFEVVAGYLSPVGDAYSKAGLATAKDRIHMCQLALEADADSRSSWVMVDDWEARHTEYQPTARVLDHFNYEINTRMGGVEMPDGSRRTAKIVLLAGADLISTMSTPGVWSQEDLQHILGDYGAFIVERAGTNIDDALASLEKWKSNIHVIHQLIQNDVSSTKIRAFLKKDMSIRYLVPQMVIEYIEKKNLYTDAQSRQAALNGEVAAS</sequence>
<keyword evidence="13" id="KW-0496">Mitochondrion</keyword>
<comment type="pathway">
    <text evidence="3 17">Cofactor biosynthesis; NAD(+) biosynthesis; NAD(+) from nicotinamide D-ribonucleotide: step 1/1.</text>
</comment>
<evidence type="ECO:0000256" key="2">
    <source>
        <dbReference type="ARBA" id="ARBA00004173"/>
    </source>
</evidence>
<dbReference type="InterPro" id="IPR045094">
    <property type="entry name" value="NMNAT_euk"/>
</dbReference>
<evidence type="ECO:0000256" key="7">
    <source>
        <dbReference type="ARBA" id="ARBA00022642"/>
    </source>
</evidence>
<evidence type="ECO:0000256" key="12">
    <source>
        <dbReference type="ARBA" id="ARBA00023027"/>
    </source>
</evidence>
<evidence type="ECO:0000256" key="13">
    <source>
        <dbReference type="ARBA" id="ARBA00023128"/>
    </source>
</evidence>
<evidence type="ECO:0000256" key="9">
    <source>
        <dbReference type="ARBA" id="ARBA00022695"/>
    </source>
</evidence>
<organism evidence="20">
    <name type="scientific">Eremomyces bilateralis CBS 781.70</name>
    <dbReference type="NCBI Taxonomy" id="1392243"/>
    <lineage>
        <taxon>Eukaryota</taxon>
        <taxon>Fungi</taxon>
        <taxon>Dikarya</taxon>
        <taxon>Ascomycota</taxon>
        <taxon>Pezizomycotina</taxon>
        <taxon>Dothideomycetes</taxon>
        <taxon>Dothideomycetes incertae sedis</taxon>
        <taxon>Eremomycetales</taxon>
        <taxon>Eremomycetaceae</taxon>
        <taxon>Eremomyces</taxon>
    </lineage>
</organism>
<comment type="function">
    <text evidence="16">Catalyzes the formation of NAD(+) from nicotinamide mononucleotide (NMN) and ATP. Can also use the deamidated form; nicotinic acid mononucleotide (NaMN) as substrate with the same efficiency. Can use triazofurin monophosphate (TrMP) as substrate. Can also use GTP and ITP as nucleotide donors. Also catalyzes the reverse reaction, i.e. the pyrophosphorolytic cleavage of NAD(+). For the pyrophosphorolytic activity, can use NAD(+), NADH, NaAD, nicotinic acid adenine dinucleotide phosphate (NHD), nicotinamide guanine dinucleotide (NGD) as substrates. Fails to cleave phosphorylated dinucleotides NADP(+), NADPH and NaADP(+). Protects against axonal degeneration following injury. May be involved in the maintenance of axonal integrity. Also functions as a stress-response chaperone protein that prevents toxic aggregation of proteins; this function may be independent of its NAD(+) synthesis activity.</text>
</comment>
<dbReference type="Proteomes" id="UP000504638">
    <property type="component" value="Unplaced"/>
</dbReference>
<dbReference type="EMBL" id="ML975170">
    <property type="protein sequence ID" value="KAF1809808.1"/>
    <property type="molecule type" value="Genomic_DNA"/>
</dbReference>
<feature type="region of interest" description="Disordered" evidence="18">
    <location>
        <begin position="1"/>
        <end position="20"/>
    </location>
</feature>
<dbReference type="RefSeq" id="XP_033531439.1">
    <property type="nucleotide sequence ID" value="XM_033673928.1"/>
</dbReference>
<name>A0A6G1FVR7_9PEZI</name>
<comment type="subcellular location">
    <subcellularLocation>
        <location evidence="2">Mitochondrion</location>
    </subcellularLocation>
</comment>
<dbReference type="NCBIfam" id="TIGR00482">
    <property type="entry name" value="nicotinate (nicotinamide) nucleotide adenylyltransferase"/>
    <property type="match status" value="1"/>
</dbReference>
<dbReference type="GeneID" id="54414498"/>
<gene>
    <name evidence="20 22" type="ORF">P152DRAFT_150752</name>
</gene>
<evidence type="ECO:0000256" key="14">
    <source>
        <dbReference type="ARBA" id="ARBA00048721"/>
    </source>
</evidence>
<keyword evidence="9 17" id="KW-0548">Nucleotidyltransferase</keyword>
<dbReference type="SUPFAM" id="SSF52374">
    <property type="entry name" value="Nucleotidylyl transferase"/>
    <property type="match status" value="1"/>
</dbReference>
<reference evidence="22" key="2">
    <citation type="submission" date="2020-04" db="EMBL/GenBank/DDBJ databases">
        <authorList>
            <consortium name="NCBI Genome Project"/>
        </authorList>
    </citation>
    <scope>NUCLEOTIDE SEQUENCE</scope>
    <source>
        <strain evidence="22">CBS 781.70</strain>
    </source>
</reference>
<reference evidence="22" key="3">
    <citation type="submission" date="2025-04" db="UniProtKB">
        <authorList>
            <consortium name="RefSeq"/>
        </authorList>
    </citation>
    <scope>IDENTIFICATION</scope>
    <source>
        <strain evidence="22">CBS 781.70</strain>
    </source>
</reference>
<evidence type="ECO:0000256" key="11">
    <source>
        <dbReference type="ARBA" id="ARBA00022840"/>
    </source>
</evidence>
<comment type="subunit">
    <text evidence="6">Homotetramer.</text>
</comment>
<evidence type="ECO:0000256" key="5">
    <source>
        <dbReference type="ARBA" id="ARBA00007064"/>
    </source>
</evidence>
<evidence type="ECO:0000313" key="20">
    <source>
        <dbReference type="EMBL" id="KAF1809808.1"/>
    </source>
</evidence>
<evidence type="ECO:0000256" key="3">
    <source>
        <dbReference type="ARBA" id="ARBA00004658"/>
    </source>
</evidence>
<dbReference type="InterPro" id="IPR051182">
    <property type="entry name" value="Euk_NMN_adenylyltrnsfrase"/>
</dbReference>
<evidence type="ECO:0000313" key="22">
    <source>
        <dbReference type="RefSeq" id="XP_033531439.1"/>
    </source>
</evidence>
<comment type="similarity">
    <text evidence="5 17">Belongs to the eukaryotic NMN adenylyltransferase family.</text>
</comment>
<dbReference type="GO" id="GO:0009435">
    <property type="term" value="P:NAD+ biosynthetic process"/>
    <property type="evidence" value="ECO:0007669"/>
    <property type="project" value="UniProtKB-UniPathway"/>
</dbReference>
<dbReference type="Gene3D" id="3.40.50.620">
    <property type="entry name" value="HUPs"/>
    <property type="match status" value="1"/>
</dbReference>
<proteinExistence type="inferred from homology"/>
<comment type="catalytic activity">
    <reaction evidence="14 17">
        <text>nicotinate beta-D-ribonucleotide + ATP + H(+) = deamido-NAD(+) + diphosphate</text>
        <dbReference type="Rhea" id="RHEA:22860"/>
        <dbReference type="ChEBI" id="CHEBI:15378"/>
        <dbReference type="ChEBI" id="CHEBI:30616"/>
        <dbReference type="ChEBI" id="CHEBI:33019"/>
        <dbReference type="ChEBI" id="CHEBI:57502"/>
        <dbReference type="ChEBI" id="CHEBI:58437"/>
        <dbReference type="EC" id="2.7.7.18"/>
    </reaction>
</comment>
<reference evidence="20 22" key="1">
    <citation type="submission" date="2020-01" db="EMBL/GenBank/DDBJ databases">
        <authorList>
            <consortium name="DOE Joint Genome Institute"/>
            <person name="Haridas S."/>
            <person name="Albert R."/>
            <person name="Binder M."/>
            <person name="Bloem J."/>
            <person name="Labutti K."/>
            <person name="Salamov A."/>
            <person name="Andreopoulos B."/>
            <person name="Baker S.E."/>
            <person name="Barry K."/>
            <person name="Bills G."/>
            <person name="Bluhm B.H."/>
            <person name="Cannon C."/>
            <person name="Castanera R."/>
            <person name="Culley D.E."/>
            <person name="Daum C."/>
            <person name="Ezra D."/>
            <person name="Gonzalez J.B."/>
            <person name="Henrissat B."/>
            <person name="Kuo A."/>
            <person name="Liang C."/>
            <person name="Lipzen A."/>
            <person name="Lutzoni F."/>
            <person name="Magnuson J."/>
            <person name="Mondo S."/>
            <person name="Nolan M."/>
            <person name="Ohm R."/>
            <person name="Pangilinan J."/>
            <person name="Park H.-J."/>
            <person name="Ramirez L."/>
            <person name="Alfaro M."/>
            <person name="Sun H."/>
            <person name="Tritt A."/>
            <person name="Yoshinaga Y."/>
            <person name="Zwiers L.-H."/>
            <person name="Turgeon B.G."/>
            <person name="Goodwin S.B."/>
            <person name="Spatafora J.W."/>
            <person name="Crous P.W."/>
            <person name="Grigoriev I.V."/>
        </authorList>
    </citation>
    <scope>NUCLEOTIDE SEQUENCE</scope>
    <source>
        <strain evidence="20 22">CBS 781.70</strain>
    </source>
</reference>
<dbReference type="AlphaFoldDB" id="A0A6G1FVR7"/>
<dbReference type="GO" id="GO:0004515">
    <property type="term" value="F:nicotinate-nucleotide adenylyltransferase activity"/>
    <property type="evidence" value="ECO:0007669"/>
    <property type="project" value="UniProtKB-EC"/>
</dbReference>